<reference evidence="1 2" key="1">
    <citation type="journal article" date="2011" name="J. Bacteriol.">
        <title>Complete genome sequence of the plant pathogen Ralstonia solanacearum strain Po82.</title>
        <authorList>
            <person name="Xu J."/>
            <person name="Zheng H.J."/>
            <person name="Liu L."/>
            <person name="Pan Z.C."/>
            <person name="Prior P."/>
            <person name="Tang B."/>
            <person name="Xu J.S."/>
            <person name="Zhang H."/>
            <person name="Tian Q."/>
            <person name="Zhang L.Q."/>
            <person name="Feng J."/>
        </authorList>
    </citation>
    <scope>NUCLEOTIDE SEQUENCE [LARGE SCALE GENOMIC DNA]</scope>
    <source>
        <strain evidence="1 2">Po82</strain>
    </source>
</reference>
<dbReference type="AlphaFoldDB" id="F6G2Z2"/>
<dbReference type="KEGG" id="rsn:RSPO_c02060"/>
<dbReference type="EMBL" id="CP002819">
    <property type="protein sequence ID" value="AEG69358.1"/>
    <property type="molecule type" value="Genomic_DNA"/>
</dbReference>
<evidence type="ECO:0000313" key="1">
    <source>
        <dbReference type="EMBL" id="AEG69358.1"/>
    </source>
</evidence>
<evidence type="ECO:0000313" key="2">
    <source>
        <dbReference type="Proteomes" id="UP000007953"/>
    </source>
</evidence>
<accession>F6G2Z2</accession>
<organism evidence="1 2">
    <name type="scientific">Ralstonia solanacearum (strain Po82)</name>
    <dbReference type="NCBI Taxonomy" id="1031711"/>
    <lineage>
        <taxon>Bacteria</taxon>
        <taxon>Pseudomonadati</taxon>
        <taxon>Pseudomonadota</taxon>
        <taxon>Betaproteobacteria</taxon>
        <taxon>Burkholderiales</taxon>
        <taxon>Burkholderiaceae</taxon>
        <taxon>Ralstonia</taxon>
        <taxon>Ralstonia solanacearum species complex</taxon>
    </lineage>
</organism>
<sequence length="45" mass="5136">MADGTRTHDDQNHNLGLYQLSYSHRRSNSVSLLGEKRDYTNILSA</sequence>
<dbReference type="Proteomes" id="UP000007953">
    <property type="component" value="Chromosome"/>
</dbReference>
<dbReference type="AntiFam" id="ANF00012">
    <property type="entry name" value="tRNA translation"/>
</dbReference>
<protein>
    <submittedName>
        <fullName evidence="1">Uncharacterized protein</fullName>
    </submittedName>
</protein>
<dbReference type="HOGENOM" id="CLU_3204352_0_0_4"/>
<proteinExistence type="predicted"/>
<gene>
    <name evidence="1" type="ordered locus">RSPO_c02060</name>
</gene>
<name>F6G2Z2_RALS8</name>